<dbReference type="Gene3D" id="3.90.550.10">
    <property type="entry name" value="Spore Coat Polysaccharide Biosynthesis Protein SpsA, Chain A"/>
    <property type="match status" value="1"/>
</dbReference>
<keyword evidence="3" id="KW-1185">Reference proteome</keyword>
<organism evidence="2 3">
    <name type="scientific">Dyadobacter helix</name>
    <dbReference type="NCBI Taxonomy" id="2822344"/>
    <lineage>
        <taxon>Bacteria</taxon>
        <taxon>Pseudomonadati</taxon>
        <taxon>Bacteroidota</taxon>
        <taxon>Cytophagia</taxon>
        <taxon>Cytophagales</taxon>
        <taxon>Spirosomataceae</taxon>
        <taxon>Dyadobacter</taxon>
    </lineage>
</organism>
<dbReference type="RefSeq" id="WP_215238922.1">
    <property type="nucleotide sequence ID" value="NZ_CAJRAF010000002.1"/>
</dbReference>
<evidence type="ECO:0000313" key="2">
    <source>
        <dbReference type="EMBL" id="CAG4999658.1"/>
    </source>
</evidence>
<sequence length="326" mass="37683">MFSVIIPLYNKASYIERAIKSVLDQSFADFEVIVIDDGSTDDSPAKLKCFTDPRLRLIPQPNLGVSTARNNGVKEARFDYVAFLDSDDWWHSNFLNEMKNLITGFPLAGMYGSGYYIVKNGRSIQANIGLDDDFQIGYINYFSVYSRTFWVPVNCSFVVVRKDIFEAQGGFSASLRFGEDVDLWVRIALRNKVGYVRKNLAYSDQDVDVSARALGMGRYWQKKEHVIFNLAYLQEEENVNQELKFLLDGLRVRSLTGFYLKSWHSDEVQAILAKIDFNKQPFFYRFIYQWPLLLVKTYFEAKQLGSFIKQAFLRIAYNRQASGMLD</sequence>
<dbReference type="AlphaFoldDB" id="A0A916JDT1"/>
<evidence type="ECO:0000313" key="3">
    <source>
        <dbReference type="Proteomes" id="UP000680038"/>
    </source>
</evidence>
<gene>
    <name evidence="2" type="ORF">DYBT9275_02273</name>
</gene>
<dbReference type="PANTHER" id="PTHR43685">
    <property type="entry name" value="GLYCOSYLTRANSFERASE"/>
    <property type="match status" value="1"/>
</dbReference>
<accession>A0A916JDT1</accession>
<dbReference type="EMBL" id="CAJRAF010000002">
    <property type="protein sequence ID" value="CAG4999658.1"/>
    <property type="molecule type" value="Genomic_DNA"/>
</dbReference>
<dbReference type="InterPro" id="IPR029044">
    <property type="entry name" value="Nucleotide-diphossugar_trans"/>
</dbReference>
<dbReference type="PANTHER" id="PTHR43685:SF11">
    <property type="entry name" value="GLYCOSYLTRANSFERASE TAGX-RELATED"/>
    <property type="match status" value="1"/>
</dbReference>
<protein>
    <recommendedName>
        <fullName evidence="1">Glycosyltransferase 2-like domain-containing protein</fullName>
    </recommendedName>
</protein>
<dbReference type="Pfam" id="PF00535">
    <property type="entry name" value="Glycos_transf_2"/>
    <property type="match status" value="1"/>
</dbReference>
<evidence type="ECO:0000259" key="1">
    <source>
        <dbReference type="Pfam" id="PF00535"/>
    </source>
</evidence>
<dbReference type="Proteomes" id="UP000680038">
    <property type="component" value="Unassembled WGS sequence"/>
</dbReference>
<reference evidence="2" key="1">
    <citation type="submission" date="2021-04" db="EMBL/GenBank/DDBJ databases">
        <authorList>
            <person name="Rodrigo-Torres L."/>
            <person name="Arahal R. D."/>
            <person name="Lucena T."/>
        </authorList>
    </citation>
    <scope>NUCLEOTIDE SEQUENCE</scope>
    <source>
        <strain evidence="2">CECT 9275</strain>
    </source>
</reference>
<dbReference type="InterPro" id="IPR050834">
    <property type="entry name" value="Glycosyltransf_2"/>
</dbReference>
<name>A0A916JDT1_9BACT</name>
<comment type="caution">
    <text evidence="2">The sequence shown here is derived from an EMBL/GenBank/DDBJ whole genome shotgun (WGS) entry which is preliminary data.</text>
</comment>
<proteinExistence type="predicted"/>
<dbReference type="InterPro" id="IPR001173">
    <property type="entry name" value="Glyco_trans_2-like"/>
</dbReference>
<dbReference type="SUPFAM" id="SSF53448">
    <property type="entry name" value="Nucleotide-diphospho-sugar transferases"/>
    <property type="match status" value="1"/>
</dbReference>
<feature type="domain" description="Glycosyltransferase 2-like" evidence="1">
    <location>
        <begin position="3"/>
        <end position="134"/>
    </location>
</feature>